<name>C0CJX5_BLAHS</name>
<organism evidence="1 2">
    <name type="scientific">Blautia hydrogenotrophica (strain DSM 10507 / JCM 14656 / S5a33)</name>
    <name type="common">Ruminococcus hydrogenotrophicus</name>
    <dbReference type="NCBI Taxonomy" id="476272"/>
    <lineage>
        <taxon>Bacteria</taxon>
        <taxon>Bacillati</taxon>
        <taxon>Bacillota</taxon>
        <taxon>Clostridia</taxon>
        <taxon>Lachnospirales</taxon>
        <taxon>Lachnospiraceae</taxon>
        <taxon>Blautia</taxon>
    </lineage>
</organism>
<dbReference type="Proteomes" id="UP000003100">
    <property type="component" value="Unassembled WGS sequence"/>
</dbReference>
<accession>C0CJX5</accession>
<evidence type="ECO:0000313" key="2">
    <source>
        <dbReference type="Proteomes" id="UP000003100"/>
    </source>
</evidence>
<gene>
    <name evidence="1" type="ORF">RUMHYD_01145</name>
</gene>
<comment type="caution">
    <text evidence="1">The sequence shown here is derived from an EMBL/GenBank/DDBJ whole genome shotgun (WGS) entry which is preliminary data.</text>
</comment>
<protein>
    <submittedName>
        <fullName evidence="1">Uncharacterized protein</fullName>
    </submittedName>
</protein>
<dbReference type="PATRIC" id="fig|476272.21.peg.2492"/>
<feature type="non-terminal residue" evidence="1">
    <location>
        <position position="1"/>
    </location>
</feature>
<keyword evidence="2" id="KW-1185">Reference proteome</keyword>
<evidence type="ECO:0000313" key="1">
    <source>
        <dbReference type="EMBL" id="EEG49936.1"/>
    </source>
</evidence>
<reference evidence="1 2" key="1">
    <citation type="submission" date="2009-01" db="EMBL/GenBank/DDBJ databases">
        <authorList>
            <person name="Fulton L."/>
            <person name="Clifton S."/>
            <person name="Fulton B."/>
            <person name="Xu J."/>
            <person name="Minx P."/>
            <person name="Pepin K.H."/>
            <person name="Johnson M."/>
            <person name="Bhonagiri V."/>
            <person name="Nash W.E."/>
            <person name="Mardis E.R."/>
            <person name="Wilson R.K."/>
        </authorList>
    </citation>
    <scope>NUCLEOTIDE SEQUENCE [LARGE SCALE GENOMIC DNA]</scope>
    <source>
        <strain evidence="2">DSM 10507 / JCM 14656 / S5a33</strain>
    </source>
</reference>
<dbReference type="EMBL" id="ACBZ01000053">
    <property type="protein sequence ID" value="EEG49936.1"/>
    <property type="molecule type" value="Genomic_DNA"/>
</dbReference>
<proteinExistence type="predicted"/>
<dbReference type="eggNOG" id="COG0515">
    <property type="taxonomic scope" value="Bacteria"/>
</dbReference>
<sequence length="88" mass="10074">DSTLTTVNTEFKGYFNDPALVVEGFNTYGIVHETYALTRVIYFVMTGKTNTEKITNQNLRSFVEKGLNPDKAKRFQNIRDMISAFKTI</sequence>
<dbReference type="AlphaFoldDB" id="C0CJX5"/>
<dbReference type="HOGENOM" id="CLU_2459782_0_0_9"/>
<reference evidence="1 2" key="2">
    <citation type="submission" date="2009-02" db="EMBL/GenBank/DDBJ databases">
        <title>Draft genome sequence of Blautia hydrogenotrophica DSM 10507 (Ruminococcus hydrogenotrophicus DSM 10507).</title>
        <authorList>
            <person name="Sudarsanam P."/>
            <person name="Ley R."/>
            <person name="Guruge J."/>
            <person name="Turnbaugh P.J."/>
            <person name="Mahowald M."/>
            <person name="Liep D."/>
            <person name="Gordon J."/>
        </authorList>
    </citation>
    <scope>NUCLEOTIDE SEQUENCE [LARGE SCALE GENOMIC DNA]</scope>
    <source>
        <strain evidence="2">DSM 10507 / JCM 14656 / S5a33</strain>
    </source>
</reference>